<dbReference type="OrthoDB" id="9964449at2"/>
<evidence type="ECO:0000256" key="1">
    <source>
        <dbReference type="SAM" id="Phobius"/>
    </source>
</evidence>
<organism evidence="2 3">
    <name type="scientific">Salegentibacter salegens</name>
    <dbReference type="NCBI Taxonomy" id="143223"/>
    <lineage>
        <taxon>Bacteria</taxon>
        <taxon>Pseudomonadati</taxon>
        <taxon>Bacteroidota</taxon>
        <taxon>Flavobacteriia</taxon>
        <taxon>Flavobacteriales</taxon>
        <taxon>Flavobacteriaceae</taxon>
        <taxon>Salegentibacter</taxon>
    </lineage>
</organism>
<evidence type="ECO:0008006" key="4">
    <source>
        <dbReference type="Google" id="ProtNLM"/>
    </source>
</evidence>
<dbReference type="AlphaFoldDB" id="A0A1M7HKU8"/>
<keyword evidence="3" id="KW-1185">Reference proteome</keyword>
<keyword evidence="1" id="KW-0812">Transmembrane</keyword>
<dbReference type="STRING" id="143223.SAMN05878281_0179"/>
<dbReference type="Gene3D" id="2.160.20.120">
    <property type="match status" value="1"/>
</dbReference>
<evidence type="ECO:0000313" key="3">
    <source>
        <dbReference type="Proteomes" id="UP000190235"/>
    </source>
</evidence>
<keyword evidence="1" id="KW-1133">Transmembrane helix</keyword>
<feature type="transmembrane region" description="Helical" evidence="1">
    <location>
        <begin position="6"/>
        <end position="26"/>
    </location>
</feature>
<keyword evidence="1" id="KW-0472">Membrane</keyword>
<name>A0A1M7HKU8_9FLAO</name>
<proteinExistence type="predicted"/>
<sequence length="249" mass="27865">MKLSNIILTIFAILFIIYVFGIAAEIRFRGEERAMFVNHTGQQLQDGCTSNFRKDIPLPTFKILKIKKISEVGRITFSVNARNTFSVFAENKIELPDLEYHVSGDTLIIDRMYKQGLCNEFRIELGDSNTQIIADTMTINLSSKLDSIKTIDVKGSHTSFNLQSTNPNLIAIDTLRVDLTNNSSINSHSTVSVQHMAGGVHNNSRIELWNSQVESANVKIGKQSGITIDAKHYSNPDSSVQLIYQKTKP</sequence>
<evidence type="ECO:0000313" key="2">
    <source>
        <dbReference type="EMBL" id="SHM29126.1"/>
    </source>
</evidence>
<protein>
    <recommendedName>
        <fullName evidence="4">Auto-transporter adhesin, head GIN domain</fullName>
    </recommendedName>
</protein>
<dbReference type="RefSeq" id="WP_079733566.1">
    <property type="nucleotide sequence ID" value="NZ_LT670848.1"/>
</dbReference>
<gene>
    <name evidence="2" type="ORF">SAMN05878281_0179</name>
</gene>
<dbReference type="Proteomes" id="UP000190235">
    <property type="component" value="Chromosome I"/>
</dbReference>
<reference evidence="3" key="1">
    <citation type="submission" date="2016-11" db="EMBL/GenBank/DDBJ databases">
        <authorList>
            <person name="Varghese N."/>
            <person name="Submissions S."/>
        </authorList>
    </citation>
    <scope>NUCLEOTIDE SEQUENCE [LARGE SCALE GENOMIC DNA]</scope>
    <source>
        <strain evidence="3">ACAM 48</strain>
    </source>
</reference>
<accession>A0A1M7HKU8</accession>
<dbReference type="EMBL" id="LT670848">
    <property type="protein sequence ID" value="SHM29126.1"/>
    <property type="molecule type" value="Genomic_DNA"/>
</dbReference>